<feature type="region of interest" description="Disordered" evidence="1">
    <location>
        <begin position="212"/>
        <end position="249"/>
    </location>
</feature>
<dbReference type="AlphaFoldDB" id="A0A6G1FSN4"/>
<dbReference type="GeneID" id="54422124"/>
<feature type="region of interest" description="Disordered" evidence="1">
    <location>
        <begin position="1018"/>
        <end position="1185"/>
    </location>
</feature>
<feature type="compositionally biased region" description="Low complexity" evidence="1">
    <location>
        <begin position="560"/>
        <end position="590"/>
    </location>
</feature>
<feature type="region of interest" description="Disordered" evidence="1">
    <location>
        <begin position="137"/>
        <end position="175"/>
    </location>
</feature>
<evidence type="ECO:0000313" key="3">
    <source>
        <dbReference type="Proteomes" id="UP000504638"/>
    </source>
</evidence>
<feature type="compositionally biased region" description="Polar residues" evidence="1">
    <location>
        <begin position="439"/>
        <end position="464"/>
    </location>
</feature>
<evidence type="ECO:0000313" key="4">
    <source>
        <dbReference type="RefSeq" id="XP_033530506.1"/>
    </source>
</evidence>
<dbReference type="RefSeq" id="XP_033530506.1">
    <property type="nucleotide sequence ID" value="XM_033681554.1"/>
</dbReference>
<reference evidence="2 4" key="1">
    <citation type="submission" date="2020-01" db="EMBL/GenBank/DDBJ databases">
        <authorList>
            <consortium name="DOE Joint Genome Institute"/>
            <person name="Haridas S."/>
            <person name="Albert R."/>
            <person name="Binder M."/>
            <person name="Bloem J."/>
            <person name="Labutti K."/>
            <person name="Salamov A."/>
            <person name="Andreopoulos B."/>
            <person name="Baker S.E."/>
            <person name="Barry K."/>
            <person name="Bills G."/>
            <person name="Bluhm B.H."/>
            <person name="Cannon C."/>
            <person name="Castanera R."/>
            <person name="Culley D.E."/>
            <person name="Daum C."/>
            <person name="Ezra D."/>
            <person name="Gonzalez J.B."/>
            <person name="Henrissat B."/>
            <person name="Kuo A."/>
            <person name="Liang C."/>
            <person name="Lipzen A."/>
            <person name="Lutzoni F."/>
            <person name="Magnuson J."/>
            <person name="Mondo S."/>
            <person name="Nolan M."/>
            <person name="Ohm R."/>
            <person name="Pangilinan J."/>
            <person name="Park H.-J."/>
            <person name="Ramirez L."/>
            <person name="Alfaro M."/>
            <person name="Sun H."/>
            <person name="Tritt A."/>
            <person name="Yoshinaga Y."/>
            <person name="Zwiers L.-H."/>
            <person name="Turgeon B.G."/>
            <person name="Goodwin S.B."/>
            <person name="Spatafora J.W."/>
            <person name="Crous P.W."/>
            <person name="Grigoriev I.V."/>
        </authorList>
    </citation>
    <scope>NUCLEOTIDE SEQUENCE</scope>
    <source>
        <strain evidence="2 4">CBS 781.70</strain>
    </source>
</reference>
<evidence type="ECO:0000313" key="2">
    <source>
        <dbReference type="EMBL" id="KAF1808875.1"/>
    </source>
</evidence>
<organism evidence="2">
    <name type="scientific">Eremomyces bilateralis CBS 781.70</name>
    <dbReference type="NCBI Taxonomy" id="1392243"/>
    <lineage>
        <taxon>Eukaryota</taxon>
        <taxon>Fungi</taxon>
        <taxon>Dikarya</taxon>
        <taxon>Ascomycota</taxon>
        <taxon>Pezizomycotina</taxon>
        <taxon>Dothideomycetes</taxon>
        <taxon>Dothideomycetes incertae sedis</taxon>
        <taxon>Eremomycetales</taxon>
        <taxon>Eremomycetaceae</taxon>
        <taxon>Eremomyces</taxon>
    </lineage>
</organism>
<keyword evidence="3" id="KW-1185">Reference proteome</keyword>
<feature type="compositionally biased region" description="Polar residues" evidence="1">
    <location>
        <begin position="221"/>
        <end position="242"/>
    </location>
</feature>
<proteinExistence type="predicted"/>
<reference evidence="4" key="3">
    <citation type="submission" date="2025-04" db="UniProtKB">
        <authorList>
            <consortium name="RefSeq"/>
        </authorList>
    </citation>
    <scope>IDENTIFICATION</scope>
    <source>
        <strain evidence="4">CBS 781.70</strain>
    </source>
</reference>
<sequence length="1185" mass="129507">MSDFQIMFDAVMAARKASAETNIDDPTLSADDITSGASSLPENIEAVAHDPSTNLPDASTRMNEQNDGKKKLEIEPGLSAFFDFEEASGDISNNEIAGDLRDFHTEWEIDWQNHPILGEDVPEEYTKLFAHIGKDANGEASQSNKSAQPEAELNNGQLTPPEHVNGDKPQSVHPSNEMQLDTVEVAAKKPGNPSTTGYTNCGTIQAVNRTTTRAAGEPTKSGISTQGSGFVPTRSLTNRTYQSDSDSEDEFFDRVDEIVDERAEELLEKERAENAQSIGEVARDDQINPTGKFKSAPALMDQSGMVSDSTIRINTVSDVSSLPGIAPYIRPPVGLQAYTSADNPLLQGAGCPPGTVHPNDLHILPDKQNSHLPVASHPPSTTKILMTVPTEKEKLELEDFLFACELQHNPSARRSDSRYVVVVGNEKPTLNAVDAPPGDQNNQPAEGSNTSACPVVGNQNNQFTEAPGASPHPVISNQNNQFTETPRASLHLVADNQNNQFTESPRASLRLVSDNQNNQRIAASNSSHLSTGEQTNQSIEVSNVYPEPICVDDESAAPEAAQPATSNQATQSTASTDSSSAASDQETTASEPSSPAAEKQDNSTGATDSDEPDTTTAEKTTTRHSGKFPQPVAAFEKPIKMSEACNPEQKVVIDKITEECKVHCNRMVMGEHRVNLIGFDQFVADGNVIAWTDREMKFVLDWFTRGAKVLEKMKKGTVETFKQVQGLFLLYGPMYGEGTHLDLFRDYSHLAGPMVKDYLDVIEKNRVIRAAVEEAINAGAKIDLALLLKPVPVLPHEVENLDSKALTYLTYSSVGYPTPGMQVDWEKLRVDLEQHKEKIPVLYKLVGVCKTLALNTPRIQYCIREMMESATYSYHSLWHSCFDKRSRVDFAERAQKFHARLFYVIYNWFNVRKNSKILEFLGTDILKHDLPTLFENLNNLDEYEKTMQARYNWRQHKVNEIDAAFQKEEAKTMPILGNYASLMDPVLERPTHVDPQQDDLLGRMGSSPQPHGAQFVVQSPAGPAPTNNRGSPTAGLPRVMPTTPSRTNTGARPATGPSRVMTASPAQTKRGPRPTAGPSRVLPATPSQINKGGRPIAGPSRVMSDGPTQVIIGQRPTAGPFDRITMPPELGAGSAQPATPPKIKRKYLVDGSVGQQTPPDTPTSSGAPENKRRRLDSEQPNVGYI</sequence>
<name>A0A6G1FSN4_9PEZI</name>
<gene>
    <name evidence="2 4" type="ORF">P152DRAFT_476970</name>
</gene>
<feature type="compositionally biased region" description="Polar residues" evidence="1">
    <location>
        <begin position="1153"/>
        <end position="1167"/>
    </location>
</feature>
<feature type="region of interest" description="Disordered" evidence="1">
    <location>
        <begin position="429"/>
        <end position="480"/>
    </location>
</feature>
<accession>A0A6G1FSN4</accession>
<reference evidence="4" key="2">
    <citation type="submission" date="2020-04" db="EMBL/GenBank/DDBJ databases">
        <authorList>
            <consortium name="NCBI Genome Project"/>
        </authorList>
    </citation>
    <scope>NUCLEOTIDE SEQUENCE</scope>
    <source>
        <strain evidence="4">CBS 781.70</strain>
    </source>
</reference>
<feature type="region of interest" description="Disordered" evidence="1">
    <location>
        <begin position="555"/>
        <end position="631"/>
    </location>
</feature>
<protein>
    <submittedName>
        <fullName evidence="2 4">Uncharacterized protein</fullName>
    </submittedName>
</protein>
<dbReference type="Proteomes" id="UP000504638">
    <property type="component" value="Unplaced"/>
</dbReference>
<dbReference type="EMBL" id="ML975178">
    <property type="protein sequence ID" value="KAF1808875.1"/>
    <property type="molecule type" value="Genomic_DNA"/>
</dbReference>
<evidence type="ECO:0000256" key="1">
    <source>
        <dbReference type="SAM" id="MobiDB-lite"/>
    </source>
</evidence>